<dbReference type="AlphaFoldDB" id="A0A074X4S0"/>
<dbReference type="CDD" id="cd20071">
    <property type="entry name" value="SET_SMYD"/>
    <property type="match status" value="1"/>
</dbReference>
<evidence type="ECO:0000313" key="2">
    <source>
        <dbReference type="EMBL" id="KEQ77032.1"/>
    </source>
</evidence>
<dbReference type="GeneID" id="25409149"/>
<dbReference type="PANTHER" id="PTHR47332:SF4">
    <property type="entry name" value="SET DOMAIN-CONTAINING PROTEIN 5"/>
    <property type="match status" value="1"/>
</dbReference>
<keyword evidence="3" id="KW-1185">Reference proteome</keyword>
<dbReference type="InterPro" id="IPR046341">
    <property type="entry name" value="SET_dom_sf"/>
</dbReference>
<dbReference type="STRING" id="1043004.A0A074X4S0"/>
<dbReference type="InterPro" id="IPR001214">
    <property type="entry name" value="SET_dom"/>
</dbReference>
<dbReference type="OrthoDB" id="265717at2759"/>
<reference evidence="2 3" key="1">
    <citation type="journal article" date="2014" name="BMC Genomics">
        <title>Genome sequencing of four Aureobasidium pullulans varieties: biotechnological potential, stress tolerance, and description of new species.</title>
        <authorList>
            <person name="Gostin Ar C."/>
            <person name="Ohm R.A."/>
            <person name="Kogej T."/>
            <person name="Sonjak S."/>
            <person name="Turk M."/>
            <person name="Zajc J."/>
            <person name="Zalar P."/>
            <person name="Grube M."/>
            <person name="Sun H."/>
            <person name="Han J."/>
            <person name="Sharma A."/>
            <person name="Chiniquy J."/>
            <person name="Ngan C.Y."/>
            <person name="Lipzen A."/>
            <person name="Barry K."/>
            <person name="Grigoriev I.V."/>
            <person name="Gunde-Cimerman N."/>
        </authorList>
    </citation>
    <scope>NUCLEOTIDE SEQUENCE [LARGE SCALE GENOMIC DNA]</scope>
    <source>
        <strain evidence="2 3">CBS 147.97</strain>
    </source>
</reference>
<organism evidence="2 3">
    <name type="scientific">Aureobasidium namibiae CBS 147.97</name>
    <dbReference type="NCBI Taxonomy" id="1043004"/>
    <lineage>
        <taxon>Eukaryota</taxon>
        <taxon>Fungi</taxon>
        <taxon>Dikarya</taxon>
        <taxon>Ascomycota</taxon>
        <taxon>Pezizomycotina</taxon>
        <taxon>Dothideomycetes</taxon>
        <taxon>Dothideomycetidae</taxon>
        <taxon>Dothideales</taxon>
        <taxon>Saccotheciaceae</taxon>
        <taxon>Aureobasidium</taxon>
    </lineage>
</organism>
<dbReference type="HOGENOM" id="CLU_028281_0_3_1"/>
<dbReference type="PANTHER" id="PTHR47332">
    <property type="entry name" value="SET DOMAIN-CONTAINING PROTEIN 5"/>
    <property type="match status" value="1"/>
</dbReference>
<evidence type="ECO:0000259" key="1">
    <source>
        <dbReference type="PROSITE" id="PS50280"/>
    </source>
</evidence>
<feature type="domain" description="SET" evidence="1">
    <location>
        <begin position="11"/>
        <end position="179"/>
    </location>
</feature>
<dbReference type="PROSITE" id="PS50280">
    <property type="entry name" value="SET"/>
    <property type="match status" value="1"/>
</dbReference>
<dbReference type="SMART" id="SM00317">
    <property type="entry name" value="SET"/>
    <property type="match status" value="1"/>
</dbReference>
<dbReference type="EMBL" id="KL584703">
    <property type="protein sequence ID" value="KEQ77032.1"/>
    <property type="molecule type" value="Genomic_DNA"/>
</dbReference>
<dbReference type="Proteomes" id="UP000027730">
    <property type="component" value="Unassembled WGS sequence"/>
</dbReference>
<sequence>MALTTVPTLSGLYEQRQSPTAGIGVFAVAHIPSGTRILCEPPLFALPDDDDVIECYLTIKALSLDQQSLFWTLAASTPPPGDTDWVAELRDVCDEDIGDAFDDLVKKYEEAYSRFETNRFTLRYPDGSPNKLGVFPNAARFNHSCLPNVYHRYNPNIDRLTIHALRDIPPGEEICTAYIDICYDTAERRRVLQHWGFKCRCEACEAQDPAREARRNKLGELTTVMHRRENKRSFENWGVWDYAEALTTVEQVISLMLEDGLEETDTLGEAYEVAAVYNIAMDCKESAIKWAEKDLDIENKCCGADSAEYTKALALLESARAM</sequence>
<proteinExistence type="predicted"/>
<dbReference type="InterPro" id="IPR053185">
    <property type="entry name" value="SET_domain_protein"/>
</dbReference>
<dbReference type="SUPFAM" id="SSF82199">
    <property type="entry name" value="SET domain"/>
    <property type="match status" value="1"/>
</dbReference>
<dbReference type="RefSeq" id="XP_013430945.1">
    <property type="nucleotide sequence ID" value="XM_013575491.1"/>
</dbReference>
<gene>
    <name evidence="2" type="ORF">M436DRAFT_39133</name>
</gene>
<evidence type="ECO:0000313" key="3">
    <source>
        <dbReference type="Proteomes" id="UP000027730"/>
    </source>
</evidence>
<dbReference type="Pfam" id="PF00856">
    <property type="entry name" value="SET"/>
    <property type="match status" value="1"/>
</dbReference>
<name>A0A074X4S0_9PEZI</name>
<accession>A0A074X4S0</accession>
<protein>
    <submittedName>
        <fullName evidence="2">SET domain-containing protein</fullName>
    </submittedName>
</protein>
<dbReference type="Gene3D" id="2.170.270.10">
    <property type="entry name" value="SET domain"/>
    <property type="match status" value="1"/>
</dbReference>